<evidence type="ECO:0000313" key="7">
    <source>
        <dbReference type="EMBL" id="QDV76332.1"/>
    </source>
</evidence>
<accession>A0A518KEX7</accession>
<dbReference type="GO" id="GO:0008236">
    <property type="term" value="F:serine-type peptidase activity"/>
    <property type="evidence" value="ECO:0007669"/>
    <property type="project" value="UniProtKB-KW"/>
</dbReference>
<protein>
    <submittedName>
        <fullName evidence="7">Putative CtpA-like serine protease</fullName>
        <ecNumber evidence="7">3.4.21.-</ecNumber>
    </submittedName>
</protein>
<dbReference type="GO" id="GO:0004175">
    <property type="term" value="F:endopeptidase activity"/>
    <property type="evidence" value="ECO:0007669"/>
    <property type="project" value="TreeGrafter"/>
</dbReference>
<evidence type="ECO:0000313" key="8">
    <source>
        <dbReference type="Proteomes" id="UP000316426"/>
    </source>
</evidence>
<dbReference type="SUPFAM" id="SSF52096">
    <property type="entry name" value="ClpP/crotonase"/>
    <property type="match status" value="1"/>
</dbReference>
<keyword evidence="2 5" id="KW-0645">Protease</keyword>
<dbReference type="AlphaFoldDB" id="A0A518KEX7"/>
<proteinExistence type="inferred from homology"/>
<evidence type="ECO:0000256" key="3">
    <source>
        <dbReference type="ARBA" id="ARBA00022801"/>
    </source>
</evidence>
<feature type="domain" description="PDZ" evidence="6">
    <location>
        <begin position="84"/>
        <end position="151"/>
    </location>
</feature>
<comment type="similarity">
    <text evidence="1 5">Belongs to the peptidase S41A family.</text>
</comment>
<dbReference type="PROSITE" id="PS50106">
    <property type="entry name" value="PDZ"/>
    <property type="match status" value="1"/>
</dbReference>
<dbReference type="InterPro" id="IPR001478">
    <property type="entry name" value="PDZ"/>
</dbReference>
<dbReference type="SMART" id="SM00245">
    <property type="entry name" value="TSPc"/>
    <property type="match status" value="1"/>
</dbReference>
<dbReference type="InterPro" id="IPR004447">
    <property type="entry name" value="Peptidase_S41A"/>
</dbReference>
<dbReference type="CDD" id="cd07560">
    <property type="entry name" value="Peptidase_S41_CPP"/>
    <property type="match status" value="1"/>
</dbReference>
<dbReference type="GO" id="GO:0030288">
    <property type="term" value="C:outer membrane-bounded periplasmic space"/>
    <property type="evidence" value="ECO:0007669"/>
    <property type="project" value="TreeGrafter"/>
</dbReference>
<name>A0A518KEX7_9BACT</name>
<evidence type="ECO:0000256" key="5">
    <source>
        <dbReference type="RuleBase" id="RU004404"/>
    </source>
</evidence>
<evidence type="ECO:0000256" key="4">
    <source>
        <dbReference type="ARBA" id="ARBA00022825"/>
    </source>
</evidence>
<organism evidence="7 8">
    <name type="scientific">Botrimarina mediterranea</name>
    <dbReference type="NCBI Taxonomy" id="2528022"/>
    <lineage>
        <taxon>Bacteria</taxon>
        <taxon>Pseudomonadati</taxon>
        <taxon>Planctomycetota</taxon>
        <taxon>Planctomycetia</taxon>
        <taxon>Pirellulales</taxon>
        <taxon>Lacipirellulaceae</taxon>
        <taxon>Botrimarina</taxon>
    </lineage>
</organism>
<keyword evidence="8" id="KW-1185">Reference proteome</keyword>
<dbReference type="SUPFAM" id="SSF50156">
    <property type="entry name" value="PDZ domain-like"/>
    <property type="match status" value="1"/>
</dbReference>
<dbReference type="InterPro" id="IPR005151">
    <property type="entry name" value="Tail-specific_protease"/>
</dbReference>
<dbReference type="PANTHER" id="PTHR32060">
    <property type="entry name" value="TAIL-SPECIFIC PROTEASE"/>
    <property type="match status" value="1"/>
</dbReference>
<dbReference type="GO" id="GO:0006508">
    <property type="term" value="P:proteolysis"/>
    <property type="evidence" value="ECO:0007669"/>
    <property type="project" value="UniProtKB-KW"/>
</dbReference>
<dbReference type="PANTHER" id="PTHR32060:SF30">
    <property type="entry name" value="CARBOXY-TERMINAL PROCESSING PROTEASE CTPA"/>
    <property type="match status" value="1"/>
</dbReference>
<dbReference type="Gene3D" id="3.30.750.44">
    <property type="match status" value="1"/>
</dbReference>
<dbReference type="Pfam" id="PF00595">
    <property type="entry name" value="PDZ"/>
    <property type="match status" value="1"/>
</dbReference>
<keyword evidence="3 5" id="KW-0378">Hydrolase</keyword>
<dbReference type="GO" id="GO:0007165">
    <property type="term" value="P:signal transduction"/>
    <property type="evidence" value="ECO:0007669"/>
    <property type="project" value="TreeGrafter"/>
</dbReference>
<dbReference type="CDD" id="cd06782">
    <property type="entry name" value="cpPDZ_CPP-like"/>
    <property type="match status" value="1"/>
</dbReference>
<dbReference type="Gene3D" id="2.30.42.10">
    <property type="match status" value="1"/>
</dbReference>
<dbReference type="Pfam" id="PF03572">
    <property type="entry name" value="Peptidase_S41"/>
    <property type="match status" value="1"/>
</dbReference>
<evidence type="ECO:0000256" key="1">
    <source>
        <dbReference type="ARBA" id="ARBA00009179"/>
    </source>
</evidence>
<dbReference type="InterPro" id="IPR036034">
    <property type="entry name" value="PDZ_sf"/>
</dbReference>
<dbReference type="Proteomes" id="UP000316426">
    <property type="component" value="Chromosome"/>
</dbReference>
<dbReference type="EC" id="3.4.21.-" evidence="7"/>
<dbReference type="Gene3D" id="3.90.226.10">
    <property type="entry name" value="2-enoyl-CoA Hydratase, Chain A, domain 1"/>
    <property type="match status" value="1"/>
</dbReference>
<dbReference type="RefSeq" id="WP_145116779.1">
    <property type="nucleotide sequence ID" value="NZ_CP036349.1"/>
</dbReference>
<dbReference type="InterPro" id="IPR029045">
    <property type="entry name" value="ClpP/crotonase-like_dom_sf"/>
</dbReference>
<reference evidence="7 8" key="1">
    <citation type="submission" date="2019-02" db="EMBL/GenBank/DDBJ databases">
        <title>Deep-cultivation of Planctomycetes and their phenomic and genomic characterization uncovers novel biology.</title>
        <authorList>
            <person name="Wiegand S."/>
            <person name="Jogler M."/>
            <person name="Boedeker C."/>
            <person name="Pinto D."/>
            <person name="Vollmers J."/>
            <person name="Rivas-Marin E."/>
            <person name="Kohn T."/>
            <person name="Peeters S.H."/>
            <person name="Heuer A."/>
            <person name="Rast P."/>
            <person name="Oberbeckmann S."/>
            <person name="Bunk B."/>
            <person name="Jeske O."/>
            <person name="Meyerdierks A."/>
            <person name="Storesund J.E."/>
            <person name="Kallscheuer N."/>
            <person name="Luecker S."/>
            <person name="Lage O.M."/>
            <person name="Pohl T."/>
            <person name="Merkel B.J."/>
            <person name="Hornburger P."/>
            <person name="Mueller R.-W."/>
            <person name="Bruemmer F."/>
            <person name="Labrenz M."/>
            <person name="Spormann A.M."/>
            <person name="Op den Camp H."/>
            <person name="Overmann J."/>
            <person name="Amann R."/>
            <person name="Jetten M.S.M."/>
            <person name="Mascher T."/>
            <person name="Medema M.H."/>
            <person name="Devos D.P."/>
            <person name="Kaster A.-K."/>
            <person name="Ovreas L."/>
            <person name="Rohde M."/>
            <person name="Galperin M.Y."/>
            <person name="Jogler C."/>
        </authorList>
    </citation>
    <scope>NUCLEOTIDE SEQUENCE [LARGE SCALE GENOMIC DNA]</scope>
    <source>
        <strain evidence="7 8">Spa11</strain>
    </source>
</reference>
<dbReference type="SMART" id="SM00228">
    <property type="entry name" value="PDZ"/>
    <property type="match status" value="1"/>
</dbReference>
<evidence type="ECO:0000259" key="6">
    <source>
        <dbReference type="PROSITE" id="PS50106"/>
    </source>
</evidence>
<dbReference type="NCBIfam" id="TIGR00225">
    <property type="entry name" value="prc"/>
    <property type="match status" value="1"/>
</dbReference>
<dbReference type="KEGG" id="bmei:Spa11_45620"/>
<keyword evidence="4 5" id="KW-0720">Serine protease</keyword>
<evidence type="ECO:0000256" key="2">
    <source>
        <dbReference type="ARBA" id="ARBA00022670"/>
    </source>
</evidence>
<gene>
    <name evidence="7" type="ORF">Spa11_45620</name>
</gene>
<sequence length="436" mass="47290">MSRRNLTVLFVALAIGLLCYTRSERNPYARYVGHAYELVDDYALEQPTDRELFAGAMQGIVGVLRQRGDVHSDFLDPRKAEPFMADIRQEFGGVGVRVSFEGTPPRIVVVEPPQPGTPAYASPIRVKDQILTVDGKPTEGLGLQDVVGMMRGKVGAPVSLTVRHEGGAEETFQLVRAEIRVPSVIGDRPTADGGWRYELESEPRVALLRVTSFGNRTSDELAAALKQVVDDGAEAVVLDFRGNPGGPLDTAVRVCELFLPKESRVVTIRGRDGEVQSEFATSADGPYLDLPLAVLVDGDTASASEIVAAALQDHGRAVVVGQRSYGKGTVQQMLELEPGHSMLKLTTASFWRPSGVNIHRLPGTPESVPWGVSPDEGAEVPMTDKERIAWYEWRRNRDLVGATTASDGSAESDPLVKDPTLAKAVERLDAMLGERP</sequence>
<dbReference type="EMBL" id="CP036349">
    <property type="protein sequence ID" value="QDV76332.1"/>
    <property type="molecule type" value="Genomic_DNA"/>
</dbReference>